<dbReference type="AlphaFoldDB" id="A0A2R9SPX0"/>
<protein>
    <submittedName>
        <fullName evidence="2">Uncharacterized protein</fullName>
    </submittedName>
</protein>
<keyword evidence="3" id="KW-1185">Reference proteome</keyword>
<proteinExistence type="predicted"/>
<accession>A0A2R9SPX0</accession>
<feature type="compositionally biased region" description="Low complexity" evidence="1">
    <location>
        <begin position="218"/>
        <end position="230"/>
    </location>
</feature>
<feature type="region of interest" description="Disordered" evidence="1">
    <location>
        <begin position="217"/>
        <end position="252"/>
    </location>
</feature>
<reference evidence="2 3" key="1">
    <citation type="journal article" date="2010" name="BMC Genomics">
        <title>Genome sequence of the pattern forming Paenibacillus vortex bacterium reveals potential for thriving in complex environments.</title>
        <authorList>
            <person name="Sirota-Madi A."/>
            <person name="Olender T."/>
            <person name="Helman Y."/>
            <person name="Ingham C."/>
            <person name="Brainis I."/>
            <person name="Roth D."/>
            <person name="Hagi E."/>
            <person name="Brodsky L."/>
            <person name="Leshkowitz D."/>
            <person name="Galatenko V."/>
            <person name="Nikolaev V."/>
            <person name="Mugasimangalam R.C."/>
            <person name="Bransburg-Zabary S."/>
            <person name="Gutnick D.L."/>
            <person name="Lancet D."/>
            <person name="Ben-Jacob E."/>
        </authorList>
    </citation>
    <scope>NUCLEOTIDE SEQUENCE [LARGE SCALE GENOMIC DNA]</scope>
    <source>
        <strain evidence="2 3">V453</strain>
    </source>
</reference>
<evidence type="ECO:0000313" key="2">
    <source>
        <dbReference type="EMBL" id="EFU39371.1"/>
    </source>
</evidence>
<comment type="caution">
    <text evidence="2">The sequence shown here is derived from an EMBL/GenBank/DDBJ whole genome shotgun (WGS) entry which is preliminary data.</text>
</comment>
<evidence type="ECO:0000256" key="1">
    <source>
        <dbReference type="SAM" id="MobiDB-lite"/>
    </source>
</evidence>
<dbReference type="EMBL" id="ADHJ01000041">
    <property type="protein sequence ID" value="EFU39371.1"/>
    <property type="molecule type" value="Genomic_DNA"/>
</dbReference>
<feature type="compositionally biased region" description="Basic and acidic residues" evidence="1">
    <location>
        <begin position="61"/>
        <end position="71"/>
    </location>
</feature>
<feature type="compositionally biased region" description="Basic and acidic residues" evidence="1">
    <location>
        <begin position="231"/>
        <end position="252"/>
    </location>
</feature>
<gene>
    <name evidence="2" type="ORF">PVOR_25498</name>
</gene>
<dbReference type="RefSeq" id="WP_006211847.1">
    <property type="nucleotide sequence ID" value="NZ_ADHJ01000041.1"/>
</dbReference>
<feature type="region of interest" description="Disordered" evidence="1">
    <location>
        <begin position="21"/>
        <end position="71"/>
    </location>
</feature>
<organism evidence="2 3">
    <name type="scientific">Paenibacillus vortex V453</name>
    <dbReference type="NCBI Taxonomy" id="715225"/>
    <lineage>
        <taxon>Bacteria</taxon>
        <taxon>Bacillati</taxon>
        <taxon>Bacillota</taxon>
        <taxon>Bacilli</taxon>
        <taxon>Bacillales</taxon>
        <taxon>Paenibacillaceae</taxon>
        <taxon>Paenibacillus</taxon>
    </lineage>
</organism>
<dbReference type="KEGG" id="pvo:PVOR_25498"/>
<dbReference type="Proteomes" id="UP000003094">
    <property type="component" value="Unassembled WGS sequence"/>
</dbReference>
<name>A0A2R9SPX0_9BACL</name>
<evidence type="ECO:0000313" key="3">
    <source>
        <dbReference type="Proteomes" id="UP000003094"/>
    </source>
</evidence>
<feature type="compositionally biased region" description="Polar residues" evidence="1">
    <location>
        <begin position="29"/>
        <end position="38"/>
    </location>
</feature>
<sequence length="252" mass="29609">MDARDHLNNQVIEILEELANRQKGRTMRKQQSQNQNALPSADNKVVPIRPDLNDKNNTVSKVEHSTTKEDTQSLKSLLAARHNLESLKERLNKDPEKNKNELEKLSKVEVKLNSSIVKTQRKEITLAIDNLKREPRRFVLKLADTKNKIELLKSKLENNPRLYKLHYEKLEKLEKLIDKKIDNTQTKTLRSAINNIQKNPEKYRQEIDRYDEMEKTLKQGLNQNNQNNLQKGKDNDKSQKQEKTRNDLELSR</sequence>